<sequence length="611" mass="69345">MKHIKSIFGIEHVEVSGNLYCNKTLKVSDASINIVNEKNLQVISGDVVFDFLCSDISYIDFYKTDSKETSVYFFVKGEKWSFVFRKNLPRTIVQFYGKVLNIQPQINGWEILYANDSVCLKGYNQKIEQYEVLHSSVSIRLLKIESSIVLRVYKEYDIIRKGDLLQSYSDFYVDQETHSFSWSVSTAGSEMEVYRIIFSSLPSLFSFISSFVNATTKDEVEYLEKMEIDNYMNDTSSAEEESETEEESESSDTKIILERKKKNKEKQKYKQTSGNIFGGRDKERNRALAVTEENTFVSRGSAIGIFKNEEEDISYKGTIHAILRKGENITPDKMAVAKDSNALIVSDLNKKEMMYKIDLNTEKVAEVWDTKDELKDFFSSAKDEKGAPLSNEFVGVSKNRLFKIDPRAPSLIEGKSYSTNTKFTSGDSTRDGYFALGSETGDIRMYDSLDKRAKTLLPGLGDSVIGVFISPSGKYLVGTCKSYLMLIVTEAAGTSGFKKSLGQNKPVPKKLIVRPEHLHYFNGEVNFTNASISTDKNEKYVIVSTGEWILVWDMEKVLKGHVFNYQIKKNDHKVVSNSFIPGDSNKIVVAMDDEMAMINRLSLKKPRNPNK</sequence>
<dbReference type="Gene3D" id="2.130.10.10">
    <property type="entry name" value="YVTN repeat-like/Quinoprotein amine dehydrogenase"/>
    <property type="match status" value="1"/>
</dbReference>
<dbReference type="PANTHER" id="PTHR31913:SF0">
    <property type="entry name" value="VACUOLAR IMPORT AND DEGRADATION PROTEIN 27"/>
    <property type="match status" value="1"/>
</dbReference>
<dbReference type="InterPro" id="IPR036322">
    <property type="entry name" value="WD40_repeat_dom_sf"/>
</dbReference>
<dbReference type="PANTHER" id="PTHR31913">
    <property type="entry name" value="VACUOLAR IMPORT AND DEGRADATION PROTEIN 27"/>
    <property type="match status" value="1"/>
</dbReference>
<dbReference type="InterPro" id="IPR013863">
    <property type="entry name" value="VID27_C"/>
</dbReference>
<dbReference type="InterPro" id="IPR040458">
    <property type="entry name" value="Vid27"/>
</dbReference>
<feature type="region of interest" description="Disordered" evidence="1">
    <location>
        <begin position="233"/>
        <end position="255"/>
    </location>
</feature>
<protein>
    <recommendedName>
        <fullName evidence="2">Vacuolar import/degradation Vid27 C-terminal domain-containing protein</fullName>
    </recommendedName>
</protein>
<dbReference type="AlphaFoldDB" id="A0A086J0W7"/>
<dbReference type="SUPFAM" id="SSF50978">
    <property type="entry name" value="WD40 repeat-like"/>
    <property type="match status" value="1"/>
</dbReference>
<feature type="domain" description="Vacuolar import/degradation Vid27 C-terminal" evidence="2">
    <location>
        <begin position="284"/>
        <end position="607"/>
    </location>
</feature>
<organism evidence="3 4">
    <name type="scientific">Nematocida ausubeli (strain ATCC PRA-371 / ERTm2)</name>
    <name type="common">Nematode killer fungus</name>
    <dbReference type="NCBI Taxonomy" id="1913371"/>
    <lineage>
        <taxon>Eukaryota</taxon>
        <taxon>Fungi</taxon>
        <taxon>Fungi incertae sedis</taxon>
        <taxon>Microsporidia</taxon>
        <taxon>Nematocida</taxon>
    </lineage>
</organism>
<reference evidence="3 4" key="1">
    <citation type="journal article" date="2014" name="Genome Announc.">
        <title>Genome Sequence of the Microsporidian Species Nematocida sp1 Strain ERTm6 (ATCC PRA-372).</title>
        <authorList>
            <person name="Bakowski M.A."/>
            <person name="Priest M."/>
            <person name="Young S."/>
            <person name="Cuomo C.A."/>
            <person name="Troemel E.R."/>
        </authorList>
    </citation>
    <scope>NUCLEOTIDE SEQUENCE [LARGE SCALE GENOMIC DNA]</scope>
    <source>
        <strain evidence="3 4">ERTm6</strain>
    </source>
</reference>
<dbReference type="InterPro" id="IPR015943">
    <property type="entry name" value="WD40/YVTN_repeat-like_dom_sf"/>
</dbReference>
<evidence type="ECO:0000259" key="2">
    <source>
        <dbReference type="Pfam" id="PF08553"/>
    </source>
</evidence>
<dbReference type="RefSeq" id="XP_052904340.1">
    <property type="nucleotide sequence ID" value="XM_053049390.1"/>
</dbReference>
<dbReference type="Pfam" id="PF08553">
    <property type="entry name" value="VID27"/>
    <property type="match status" value="1"/>
</dbReference>
<gene>
    <name evidence="3" type="ORF">NESG_01769</name>
</gene>
<dbReference type="Proteomes" id="UP000054524">
    <property type="component" value="Unassembled WGS sequence"/>
</dbReference>
<name>A0A086J0W7_NEMA1</name>
<dbReference type="HOGENOM" id="CLU_007002_1_1_1"/>
<evidence type="ECO:0000313" key="3">
    <source>
        <dbReference type="EMBL" id="KFG25785.1"/>
    </source>
</evidence>
<keyword evidence="4" id="KW-1185">Reference proteome</keyword>
<comment type="caution">
    <text evidence="3">The sequence shown here is derived from an EMBL/GenBank/DDBJ whole genome shotgun (WGS) entry which is preliminary data.</text>
</comment>
<dbReference type="GeneID" id="77676742"/>
<feature type="compositionally biased region" description="Acidic residues" evidence="1">
    <location>
        <begin position="237"/>
        <end position="250"/>
    </location>
</feature>
<evidence type="ECO:0000256" key="1">
    <source>
        <dbReference type="SAM" id="MobiDB-lite"/>
    </source>
</evidence>
<evidence type="ECO:0000313" key="4">
    <source>
        <dbReference type="Proteomes" id="UP000054524"/>
    </source>
</evidence>
<dbReference type="EMBL" id="AKIJ01000004">
    <property type="protein sequence ID" value="KFG25785.1"/>
    <property type="molecule type" value="Genomic_DNA"/>
</dbReference>
<accession>A0A086J0W7</accession>
<dbReference type="GO" id="GO:0005737">
    <property type="term" value="C:cytoplasm"/>
    <property type="evidence" value="ECO:0007669"/>
    <property type="project" value="TreeGrafter"/>
</dbReference>
<proteinExistence type="predicted"/>
<dbReference type="GO" id="GO:0005634">
    <property type="term" value="C:nucleus"/>
    <property type="evidence" value="ECO:0007669"/>
    <property type="project" value="TreeGrafter"/>
</dbReference>